<evidence type="ECO:0000259" key="7">
    <source>
        <dbReference type="PROSITE" id="PS51352"/>
    </source>
</evidence>
<dbReference type="OrthoDB" id="255432at2"/>
<dbReference type="InterPro" id="IPR044862">
    <property type="entry name" value="Pro_4_hyd_alph_FE2OG_OXY"/>
</dbReference>
<dbReference type="InterPro" id="IPR036249">
    <property type="entry name" value="Thioredoxin-like_sf"/>
</dbReference>
<evidence type="ECO:0000256" key="4">
    <source>
        <dbReference type="ARBA" id="ARBA00022964"/>
    </source>
</evidence>
<reference evidence="9 10" key="1">
    <citation type="submission" date="2018-08" db="EMBL/GenBank/DDBJ databases">
        <title>Parvularcula sp. SM1705, isolated from surface water of the South Sea China.</title>
        <authorList>
            <person name="Sun L."/>
        </authorList>
    </citation>
    <scope>NUCLEOTIDE SEQUENCE [LARGE SCALE GENOMIC DNA]</scope>
    <source>
        <strain evidence="9 10">SM1705</strain>
    </source>
</reference>
<gene>
    <name evidence="9" type="ORF">DX908_00980</name>
</gene>
<dbReference type="PROSITE" id="PS51471">
    <property type="entry name" value="FE2OG_OXY"/>
    <property type="match status" value="1"/>
</dbReference>
<comment type="caution">
    <text evidence="9">The sequence shown here is derived from an EMBL/GenBank/DDBJ whole genome shotgun (WGS) entry which is preliminary data.</text>
</comment>
<dbReference type="Proteomes" id="UP000264589">
    <property type="component" value="Unassembled WGS sequence"/>
</dbReference>
<dbReference type="InterPro" id="IPR000866">
    <property type="entry name" value="AhpC/TSA"/>
</dbReference>
<evidence type="ECO:0000256" key="3">
    <source>
        <dbReference type="ARBA" id="ARBA00022896"/>
    </source>
</evidence>
<keyword evidence="4" id="KW-0223">Dioxygenase</keyword>
<dbReference type="GO" id="GO:0005506">
    <property type="term" value="F:iron ion binding"/>
    <property type="evidence" value="ECO:0007669"/>
    <property type="project" value="InterPro"/>
</dbReference>
<dbReference type="InterPro" id="IPR013766">
    <property type="entry name" value="Thioredoxin_domain"/>
</dbReference>
<evidence type="ECO:0000259" key="8">
    <source>
        <dbReference type="PROSITE" id="PS51471"/>
    </source>
</evidence>
<dbReference type="InterPro" id="IPR005123">
    <property type="entry name" value="Oxoglu/Fe-dep_dioxygenase_dom"/>
</dbReference>
<dbReference type="AlphaFoldDB" id="A0A371REU8"/>
<proteinExistence type="predicted"/>
<feature type="domain" description="Fe2OG dioxygenase" evidence="8">
    <location>
        <begin position="257"/>
        <end position="351"/>
    </location>
</feature>
<evidence type="ECO:0000313" key="9">
    <source>
        <dbReference type="EMBL" id="RFB03979.1"/>
    </source>
</evidence>
<dbReference type="GO" id="GO:0031418">
    <property type="term" value="F:L-ascorbic acid binding"/>
    <property type="evidence" value="ECO:0007669"/>
    <property type="project" value="UniProtKB-KW"/>
</dbReference>
<evidence type="ECO:0000313" key="10">
    <source>
        <dbReference type="Proteomes" id="UP000264589"/>
    </source>
</evidence>
<dbReference type="SUPFAM" id="SSF52833">
    <property type="entry name" value="Thioredoxin-like"/>
    <property type="match status" value="1"/>
</dbReference>
<evidence type="ECO:0000256" key="5">
    <source>
        <dbReference type="ARBA" id="ARBA00023002"/>
    </source>
</evidence>
<dbReference type="RefSeq" id="WP_116390607.1">
    <property type="nucleotide sequence ID" value="NZ_QUQO01000001.1"/>
</dbReference>
<name>A0A371REU8_9PROT</name>
<keyword evidence="3" id="KW-0847">Vitamin C</keyword>
<dbReference type="GO" id="GO:0016209">
    <property type="term" value="F:antioxidant activity"/>
    <property type="evidence" value="ECO:0007669"/>
    <property type="project" value="InterPro"/>
</dbReference>
<sequence length="384" mass="43238">MKQPKLLLPGDTVPTFVAPSMKNPKFAFDQAGGRYVVLAFLGSAKHEPCAKRVQALFKRPDLFNDDKFSFFGVTSDQSDVSEGRIAERYPGYRYFLDYDNKISRIFGVTPAEEEKDEYPPYVPTWFIIDPALRIMKVVPFQRDDRDLDDLIPYLESLPQPPSNSAGLGVEAPIMMLPDIFEPAFCERLINLYKEHGGEESGYMVEKDGKTVAVLDDSHKRRQDHWITDQEIIRMANARIHRRIVPQIKKAYQFDATKIERHVVAHYGADTGGHFMPHRDNTTPGTAHRRFAVSINLNNDFEGGGIGFPEFGKRFYKPPAGGAVIFSCSLLHTVSRVTSGERFAFLPFIYDTAAGEIRRQNIGSIVSDIDADMKKLPAKEEAGGV</sequence>
<evidence type="ECO:0000256" key="6">
    <source>
        <dbReference type="ARBA" id="ARBA00023004"/>
    </source>
</evidence>
<dbReference type="Pfam" id="PF13640">
    <property type="entry name" value="2OG-FeII_Oxy_3"/>
    <property type="match status" value="1"/>
</dbReference>
<dbReference type="SUPFAM" id="SSF51197">
    <property type="entry name" value="Clavaminate synthase-like"/>
    <property type="match status" value="1"/>
</dbReference>
<dbReference type="GO" id="GO:0016705">
    <property type="term" value="F:oxidoreductase activity, acting on paired donors, with incorporation or reduction of molecular oxygen"/>
    <property type="evidence" value="ECO:0007669"/>
    <property type="project" value="InterPro"/>
</dbReference>
<accession>A0A371REU8</accession>
<evidence type="ECO:0000256" key="1">
    <source>
        <dbReference type="ARBA" id="ARBA00001961"/>
    </source>
</evidence>
<dbReference type="SMART" id="SM00702">
    <property type="entry name" value="P4Hc"/>
    <property type="match status" value="1"/>
</dbReference>
<feature type="domain" description="Thioredoxin" evidence="7">
    <location>
        <begin position="7"/>
        <end position="159"/>
    </location>
</feature>
<dbReference type="EMBL" id="QUQO01000001">
    <property type="protein sequence ID" value="RFB03979.1"/>
    <property type="molecule type" value="Genomic_DNA"/>
</dbReference>
<protein>
    <submittedName>
        <fullName evidence="9">2OG-Fe(II) oxygenase</fullName>
    </submittedName>
</protein>
<keyword evidence="6" id="KW-0408">Iron</keyword>
<dbReference type="PROSITE" id="PS51352">
    <property type="entry name" value="THIOREDOXIN_2"/>
    <property type="match status" value="1"/>
</dbReference>
<dbReference type="Gene3D" id="2.60.120.620">
    <property type="entry name" value="q2cbj1_9rhob like domain"/>
    <property type="match status" value="1"/>
</dbReference>
<dbReference type="Gene3D" id="3.40.30.10">
    <property type="entry name" value="Glutaredoxin"/>
    <property type="match status" value="1"/>
</dbReference>
<keyword evidence="2" id="KW-0479">Metal-binding</keyword>
<keyword evidence="5" id="KW-0560">Oxidoreductase</keyword>
<dbReference type="InParanoid" id="A0A371REU8"/>
<organism evidence="9 10">
    <name type="scientific">Parvularcula marina</name>
    <dbReference type="NCBI Taxonomy" id="2292771"/>
    <lineage>
        <taxon>Bacteria</taxon>
        <taxon>Pseudomonadati</taxon>
        <taxon>Pseudomonadota</taxon>
        <taxon>Alphaproteobacteria</taxon>
        <taxon>Parvularculales</taxon>
        <taxon>Parvularculaceae</taxon>
        <taxon>Parvularcula</taxon>
    </lineage>
</organism>
<dbReference type="Pfam" id="PF00578">
    <property type="entry name" value="AhpC-TSA"/>
    <property type="match status" value="1"/>
</dbReference>
<evidence type="ECO:0000256" key="2">
    <source>
        <dbReference type="ARBA" id="ARBA00022723"/>
    </source>
</evidence>
<dbReference type="InterPro" id="IPR006620">
    <property type="entry name" value="Pro_4_hyd_alph"/>
</dbReference>
<dbReference type="GO" id="GO:0051213">
    <property type="term" value="F:dioxygenase activity"/>
    <property type="evidence" value="ECO:0007669"/>
    <property type="project" value="UniProtKB-KW"/>
</dbReference>
<keyword evidence="10" id="KW-1185">Reference proteome</keyword>
<comment type="cofactor">
    <cofactor evidence="1">
        <name>L-ascorbate</name>
        <dbReference type="ChEBI" id="CHEBI:38290"/>
    </cofactor>
</comment>